<evidence type="ECO:0000313" key="2">
    <source>
        <dbReference type="Proteomes" id="UP000694251"/>
    </source>
</evidence>
<dbReference type="AlphaFoldDB" id="A0A8T2A199"/>
<dbReference type="Proteomes" id="UP000694251">
    <property type="component" value="Chromosome 10"/>
</dbReference>
<name>A0A8T2A199_ARASU</name>
<dbReference type="EMBL" id="JAEFBJ010000010">
    <property type="protein sequence ID" value="KAG7565547.1"/>
    <property type="molecule type" value="Genomic_DNA"/>
</dbReference>
<evidence type="ECO:0000313" key="1">
    <source>
        <dbReference type="EMBL" id="KAG7565547.1"/>
    </source>
</evidence>
<dbReference type="EMBL" id="JAEFBJ010000010">
    <property type="protein sequence ID" value="KAG7565546.1"/>
    <property type="molecule type" value="Genomic_DNA"/>
</dbReference>
<accession>A0A8T2A199</accession>
<comment type="caution">
    <text evidence="1">The sequence shown here is derived from an EMBL/GenBank/DDBJ whole genome shotgun (WGS) entry which is preliminary data.</text>
</comment>
<gene>
    <name evidence="1" type="ORF">ISN44_As10g022200</name>
</gene>
<organism evidence="1 2">
    <name type="scientific">Arabidopsis suecica</name>
    <name type="common">Swedish thale-cress</name>
    <name type="synonym">Cardaminopsis suecica</name>
    <dbReference type="NCBI Taxonomy" id="45249"/>
    <lineage>
        <taxon>Eukaryota</taxon>
        <taxon>Viridiplantae</taxon>
        <taxon>Streptophyta</taxon>
        <taxon>Embryophyta</taxon>
        <taxon>Tracheophyta</taxon>
        <taxon>Spermatophyta</taxon>
        <taxon>Magnoliopsida</taxon>
        <taxon>eudicotyledons</taxon>
        <taxon>Gunneridae</taxon>
        <taxon>Pentapetalae</taxon>
        <taxon>rosids</taxon>
        <taxon>malvids</taxon>
        <taxon>Brassicales</taxon>
        <taxon>Brassicaceae</taxon>
        <taxon>Camelineae</taxon>
        <taxon>Arabidopsis</taxon>
    </lineage>
</organism>
<proteinExistence type="predicted"/>
<protein>
    <submittedName>
        <fullName evidence="1">Uncharacterized protein</fullName>
    </submittedName>
</protein>
<keyword evidence="2" id="KW-1185">Reference proteome</keyword>
<sequence>MPPSLIISAAITRVDDSFIYHVDTVAFMLVHRFSDRDQLGREERKKKSKF</sequence>
<reference evidence="1 2" key="1">
    <citation type="submission" date="2020-12" db="EMBL/GenBank/DDBJ databases">
        <title>Concerted genomic and epigenomic changes stabilize Arabidopsis allopolyploids.</title>
        <authorList>
            <person name="Chen Z."/>
        </authorList>
    </citation>
    <scope>NUCLEOTIDE SEQUENCE [LARGE SCALE GENOMIC DNA]</scope>
    <source>
        <strain evidence="1">As9502</strain>
        <tissue evidence="1">Leaf</tissue>
    </source>
</reference>